<dbReference type="CDD" id="cd17321">
    <property type="entry name" value="MFS_MMR_MDR_like"/>
    <property type="match status" value="1"/>
</dbReference>
<feature type="transmembrane region" description="Helical" evidence="7">
    <location>
        <begin position="238"/>
        <end position="259"/>
    </location>
</feature>
<feature type="transmembrane region" description="Helical" evidence="7">
    <location>
        <begin position="180"/>
        <end position="202"/>
    </location>
</feature>
<evidence type="ECO:0000313" key="9">
    <source>
        <dbReference type="EMBL" id="NNG37037.1"/>
    </source>
</evidence>
<dbReference type="InterPro" id="IPR011701">
    <property type="entry name" value="MFS"/>
</dbReference>
<keyword evidence="3" id="KW-1003">Cell membrane</keyword>
<dbReference type="Pfam" id="PF07690">
    <property type="entry name" value="MFS_1"/>
    <property type="match status" value="1"/>
</dbReference>
<dbReference type="Gene3D" id="1.20.1250.20">
    <property type="entry name" value="MFS general substrate transporter like domains"/>
    <property type="match status" value="1"/>
</dbReference>
<evidence type="ECO:0000259" key="8">
    <source>
        <dbReference type="PROSITE" id="PS50850"/>
    </source>
</evidence>
<feature type="domain" description="Major facilitator superfamily (MFS) profile" evidence="8">
    <location>
        <begin position="27"/>
        <end position="509"/>
    </location>
</feature>
<comment type="caution">
    <text evidence="9">The sequence shown here is derived from an EMBL/GenBank/DDBJ whole genome shotgun (WGS) entry which is preliminary data.</text>
</comment>
<dbReference type="PROSITE" id="PS50850">
    <property type="entry name" value="MFS"/>
    <property type="match status" value="1"/>
</dbReference>
<keyword evidence="6 7" id="KW-0472">Membrane</keyword>
<dbReference type="InterPro" id="IPR036259">
    <property type="entry name" value="MFS_trans_sf"/>
</dbReference>
<dbReference type="PANTHER" id="PTHR42718">
    <property type="entry name" value="MAJOR FACILITATOR SUPERFAMILY MULTIDRUG TRANSPORTER MFSC"/>
    <property type="match status" value="1"/>
</dbReference>
<dbReference type="InterPro" id="IPR020846">
    <property type="entry name" value="MFS_dom"/>
</dbReference>
<feature type="transmembrane region" description="Helical" evidence="7">
    <location>
        <begin position="61"/>
        <end position="81"/>
    </location>
</feature>
<evidence type="ECO:0000313" key="10">
    <source>
        <dbReference type="Proteomes" id="UP000562984"/>
    </source>
</evidence>
<dbReference type="Gene3D" id="1.20.1720.10">
    <property type="entry name" value="Multidrug resistance protein D"/>
    <property type="match status" value="1"/>
</dbReference>
<dbReference type="EMBL" id="JABEND010000009">
    <property type="protein sequence ID" value="NNG37037.1"/>
    <property type="molecule type" value="Genomic_DNA"/>
</dbReference>
<feature type="transmembrane region" description="Helical" evidence="7">
    <location>
        <begin position="151"/>
        <end position="174"/>
    </location>
</feature>
<evidence type="ECO:0000256" key="5">
    <source>
        <dbReference type="ARBA" id="ARBA00022989"/>
    </source>
</evidence>
<dbReference type="SUPFAM" id="SSF103473">
    <property type="entry name" value="MFS general substrate transporter"/>
    <property type="match status" value="1"/>
</dbReference>
<dbReference type="GO" id="GO:0005886">
    <property type="term" value="C:plasma membrane"/>
    <property type="evidence" value="ECO:0007669"/>
    <property type="project" value="UniProtKB-SubCell"/>
</dbReference>
<keyword evidence="10" id="KW-1185">Reference proteome</keyword>
<feature type="transmembrane region" description="Helical" evidence="7">
    <location>
        <begin position="25"/>
        <end position="49"/>
    </location>
</feature>
<dbReference type="AlphaFoldDB" id="A0A849AAQ9"/>
<gene>
    <name evidence="9" type="ORF">HKD39_15235</name>
</gene>
<feature type="transmembrane region" description="Helical" evidence="7">
    <location>
        <begin position="280"/>
        <end position="302"/>
    </location>
</feature>
<protein>
    <submittedName>
        <fullName evidence="9">MFS transporter</fullName>
    </submittedName>
</protein>
<feature type="transmembrane region" description="Helical" evidence="7">
    <location>
        <begin position="118"/>
        <end position="139"/>
    </location>
</feature>
<feature type="transmembrane region" description="Helical" evidence="7">
    <location>
        <begin position="370"/>
        <end position="387"/>
    </location>
</feature>
<feature type="transmembrane region" description="Helical" evidence="7">
    <location>
        <begin position="214"/>
        <end position="232"/>
    </location>
</feature>
<evidence type="ECO:0000256" key="1">
    <source>
        <dbReference type="ARBA" id="ARBA00004651"/>
    </source>
</evidence>
<evidence type="ECO:0000256" key="7">
    <source>
        <dbReference type="SAM" id="Phobius"/>
    </source>
</evidence>
<organism evidence="9 10">
    <name type="scientific">Nakamurella aerolata</name>
    <dbReference type="NCBI Taxonomy" id="1656892"/>
    <lineage>
        <taxon>Bacteria</taxon>
        <taxon>Bacillati</taxon>
        <taxon>Actinomycetota</taxon>
        <taxon>Actinomycetes</taxon>
        <taxon>Nakamurellales</taxon>
        <taxon>Nakamurellaceae</taxon>
        <taxon>Nakamurella</taxon>
    </lineage>
</organism>
<keyword evidence="5 7" id="KW-1133">Transmembrane helix</keyword>
<keyword evidence="2" id="KW-0813">Transport</keyword>
<evidence type="ECO:0000256" key="3">
    <source>
        <dbReference type="ARBA" id="ARBA00022475"/>
    </source>
</evidence>
<proteinExistence type="predicted"/>
<dbReference type="PANTHER" id="PTHR42718:SF47">
    <property type="entry name" value="METHYL VIOLOGEN RESISTANCE PROTEIN SMVA"/>
    <property type="match status" value="1"/>
</dbReference>
<dbReference type="GO" id="GO:0022857">
    <property type="term" value="F:transmembrane transporter activity"/>
    <property type="evidence" value="ECO:0007669"/>
    <property type="project" value="InterPro"/>
</dbReference>
<sequence>MSTLTHREYTAVDPVTGQQPAWRRWAALATLMLPVLLVAIDNTVLNFALPQISLEFAASGTLLLWVIDAYPLVLAGLLVTMGSLGDRIGRRRLLLIGGTGFAALSVFAAFAPSGELLVAARAALGFFGAMLMPATLALIRNIFDDRNERRIALAIWAAGFASGAAIGPIVGGLLLQHFAWGSVFLIAVPLLVPMLILTPIWVPESKDPNPGRLQVLDVVLSMATLAPAVLAIKTLAKQGFSATAVLALLVALAAGAVFVRRQLTRPQPMLDLKLFRYAPFTGSVLANLLAVFSLVGFLYYAAQHLQLVLGLDPLTAGLVLLPGAIAMVVAGLLVVPLVRRVPANRIVAVALLLSAASYGIVAVVGNGASVLALMAAFVILSIGIGAAETLSNDIIIDAVPTAKSGAAAAISETAYEVGSVLGTAVLGSMLVASYRGAVALPAGLSAEQQQLAHETLGGAVTVSEQLPADLAEQLLASAHHAFDSGVVYTSGLAAIIMAGAAVLAYRALRTG</sequence>
<accession>A0A849AAQ9</accession>
<evidence type="ECO:0000256" key="4">
    <source>
        <dbReference type="ARBA" id="ARBA00022692"/>
    </source>
</evidence>
<evidence type="ECO:0000256" key="6">
    <source>
        <dbReference type="ARBA" id="ARBA00023136"/>
    </source>
</evidence>
<evidence type="ECO:0000256" key="2">
    <source>
        <dbReference type="ARBA" id="ARBA00022448"/>
    </source>
</evidence>
<feature type="transmembrane region" description="Helical" evidence="7">
    <location>
        <begin position="93"/>
        <end position="112"/>
    </location>
</feature>
<feature type="transmembrane region" description="Helical" evidence="7">
    <location>
        <begin position="346"/>
        <end position="364"/>
    </location>
</feature>
<keyword evidence="4 7" id="KW-0812">Transmembrane</keyword>
<feature type="transmembrane region" description="Helical" evidence="7">
    <location>
        <begin position="486"/>
        <end position="508"/>
    </location>
</feature>
<name>A0A849AAQ9_9ACTN</name>
<comment type="subcellular location">
    <subcellularLocation>
        <location evidence="1">Cell membrane</location>
        <topology evidence="1">Multi-pass membrane protein</topology>
    </subcellularLocation>
</comment>
<reference evidence="9 10" key="1">
    <citation type="submission" date="2020-05" db="EMBL/GenBank/DDBJ databases">
        <title>Nakamurella sp. DB0629 isolated from air conditioner.</title>
        <authorList>
            <person name="Kim D.H."/>
            <person name="Kim D.-U."/>
        </authorList>
    </citation>
    <scope>NUCLEOTIDE SEQUENCE [LARGE SCALE GENOMIC DNA]</scope>
    <source>
        <strain evidence="9 10">DB0629</strain>
    </source>
</reference>
<dbReference type="RefSeq" id="WP_171200730.1">
    <property type="nucleotide sequence ID" value="NZ_JABEND010000009.1"/>
</dbReference>
<dbReference type="Proteomes" id="UP000562984">
    <property type="component" value="Unassembled WGS sequence"/>
</dbReference>
<feature type="transmembrane region" description="Helical" evidence="7">
    <location>
        <begin position="314"/>
        <end position="334"/>
    </location>
</feature>